<dbReference type="Proteomes" id="UP000325313">
    <property type="component" value="Unassembled WGS sequence"/>
</dbReference>
<sequence>MATKHTPVCWFRHRPAADFSWTVDLNVSPWESGVHTCIGAGHPEPIGSLIRPTKPAVVIPNEDVDVDIQHFLAESRAASSHLRAFDY</sequence>
<organism evidence="1 2">
    <name type="scientific">Puccinia graminis f. sp. tritici</name>
    <dbReference type="NCBI Taxonomy" id="56615"/>
    <lineage>
        <taxon>Eukaryota</taxon>
        <taxon>Fungi</taxon>
        <taxon>Dikarya</taxon>
        <taxon>Basidiomycota</taxon>
        <taxon>Pucciniomycotina</taxon>
        <taxon>Pucciniomycetes</taxon>
        <taxon>Pucciniales</taxon>
        <taxon>Pucciniaceae</taxon>
        <taxon>Puccinia</taxon>
    </lineage>
</organism>
<dbReference type="AlphaFoldDB" id="A0A5B0S064"/>
<reference evidence="1 2" key="1">
    <citation type="submission" date="2019-05" db="EMBL/GenBank/DDBJ databases">
        <title>Emergence of the Ug99 lineage of the wheat stem rust pathogen through somatic hybridization.</title>
        <authorList>
            <person name="Li F."/>
            <person name="Upadhyaya N.M."/>
            <person name="Sperschneider J."/>
            <person name="Matny O."/>
            <person name="Nguyen-Phuc H."/>
            <person name="Mago R."/>
            <person name="Raley C."/>
            <person name="Miller M.E."/>
            <person name="Silverstein K.A.T."/>
            <person name="Henningsen E."/>
            <person name="Hirsch C.D."/>
            <person name="Visser B."/>
            <person name="Pretorius Z.A."/>
            <person name="Steffenson B.J."/>
            <person name="Schwessinger B."/>
            <person name="Dodds P.N."/>
            <person name="Figueroa M."/>
        </authorList>
    </citation>
    <scope>NUCLEOTIDE SEQUENCE [LARGE SCALE GENOMIC DNA]</scope>
    <source>
        <strain evidence="1 2">Ug99</strain>
    </source>
</reference>
<evidence type="ECO:0000313" key="2">
    <source>
        <dbReference type="Proteomes" id="UP000325313"/>
    </source>
</evidence>
<protein>
    <submittedName>
        <fullName evidence="1">Uncharacterized protein</fullName>
    </submittedName>
</protein>
<name>A0A5B0S064_PUCGR</name>
<gene>
    <name evidence="1" type="ORF">PGTUg99_022279</name>
</gene>
<accession>A0A5B0S064</accession>
<feature type="non-terminal residue" evidence="1">
    <location>
        <position position="87"/>
    </location>
</feature>
<evidence type="ECO:0000313" key="1">
    <source>
        <dbReference type="EMBL" id="KAA1131501.1"/>
    </source>
</evidence>
<comment type="caution">
    <text evidence="1">The sequence shown here is derived from an EMBL/GenBank/DDBJ whole genome shotgun (WGS) entry which is preliminary data.</text>
</comment>
<proteinExistence type="predicted"/>
<dbReference type="EMBL" id="VDEP01000103">
    <property type="protein sequence ID" value="KAA1131501.1"/>
    <property type="molecule type" value="Genomic_DNA"/>
</dbReference>